<dbReference type="EMBL" id="FQXU01000007">
    <property type="protein sequence ID" value="SHI18728.1"/>
    <property type="molecule type" value="Genomic_DNA"/>
</dbReference>
<feature type="domain" description="SnoaL-like" evidence="1">
    <location>
        <begin position="8"/>
        <end position="108"/>
    </location>
</feature>
<gene>
    <name evidence="2" type="ORF">SAMN02745941_02542</name>
</gene>
<dbReference type="SUPFAM" id="SSF54427">
    <property type="entry name" value="NTF2-like"/>
    <property type="match status" value="1"/>
</dbReference>
<dbReference type="RefSeq" id="WP_073019990.1">
    <property type="nucleotide sequence ID" value="NZ_FQXU01000007.1"/>
</dbReference>
<dbReference type="Proteomes" id="UP000184241">
    <property type="component" value="Unassembled WGS sequence"/>
</dbReference>
<sequence length="123" mass="14993">MRNNFDIVKRYFNCWIKKDSSILEEVFDKKIFYSECYGPAYQGLDQVEKWFKDWNEKGTVLVWDIKEHVVYDNILVCQWYFECEYKGKVDGFNGVSWITFSEEDKIIELKEYQSKVPIYFPYN</sequence>
<name>A0A1M5Z3N4_9CLOT</name>
<evidence type="ECO:0000313" key="3">
    <source>
        <dbReference type="Proteomes" id="UP000184241"/>
    </source>
</evidence>
<dbReference type="InterPro" id="IPR032710">
    <property type="entry name" value="NTF2-like_dom_sf"/>
</dbReference>
<dbReference type="Pfam" id="PF12680">
    <property type="entry name" value="SnoaL_2"/>
    <property type="match status" value="1"/>
</dbReference>
<evidence type="ECO:0000259" key="1">
    <source>
        <dbReference type="Pfam" id="PF12680"/>
    </source>
</evidence>
<dbReference type="InterPro" id="IPR037401">
    <property type="entry name" value="SnoaL-like"/>
</dbReference>
<accession>A0A1M5Z3N4</accession>
<dbReference type="AlphaFoldDB" id="A0A1M5Z3N4"/>
<organism evidence="2 3">
    <name type="scientific">Clostridium intestinale DSM 6191</name>
    <dbReference type="NCBI Taxonomy" id="1121320"/>
    <lineage>
        <taxon>Bacteria</taxon>
        <taxon>Bacillati</taxon>
        <taxon>Bacillota</taxon>
        <taxon>Clostridia</taxon>
        <taxon>Eubacteriales</taxon>
        <taxon>Clostridiaceae</taxon>
        <taxon>Clostridium</taxon>
    </lineage>
</organism>
<evidence type="ECO:0000313" key="2">
    <source>
        <dbReference type="EMBL" id="SHI18728.1"/>
    </source>
</evidence>
<proteinExistence type="predicted"/>
<reference evidence="2 3" key="1">
    <citation type="submission" date="2016-11" db="EMBL/GenBank/DDBJ databases">
        <authorList>
            <person name="Jaros S."/>
            <person name="Januszkiewicz K."/>
            <person name="Wedrychowicz H."/>
        </authorList>
    </citation>
    <scope>NUCLEOTIDE SEQUENCE [LARGE SCALE GENOMIC DNA]</scope>
    <source>
        <strain evidence="2 3">DSM 6191</strain>
    </source>
</reference>
<dbReference type="Gene3D" id="3.10.450.50">
    <property type="match status" value="1"/>
</dbReference>
<protein>
    <recommendedName>
        <fullName evidence="1">SnoaL-like domain-containing protein</fullName>
    </recommendedName>
</protein>